<evidence type="ECO:0000313" key="6">
    <source>
        <dbReference type="EMBL" id="MYL25187.1"/>
    </source>
</evidence>
<name>A0A9X4Y7U0_9GAMM</name>
<dbReference type="SUPFAM" id="SSF51735">
    <property type="entry name" value="NAD(P)-binding Rossmann-fold domains"/>
    <property type="match status" value="1"/>
</dbReference>
<gene>
    <name evidence="6" type="ORF">GLW01_00115</name>
</gene>
<dbReference type="GO" id="GO:0050661">
    <property type="term" value="F:NADP binding"/>
    <property type="evidence" value="ECO:0007669"/>
    <property type="project" value="InterPro"/>
</dbReference>
<organism evidence="6 7">
    <name type="scientific">Vreelandella halophila</name>
    <dbReference type="NCBI Taxonomy" id="86177"/>
    <lineage>
        <taxon>Bacteria</taxon>
        <taxon>Pseudomonadati</taxon>
        <taxon>Pseudomonadota</taxon>
        <taxon>Gammaproteobacteria</taxon>
        <taxon>Oceanospirillales</taxon>
        <taxon>Halomonadaceae</taxon>
        <taxon>Vreelandella</taxon>
    </lineage>
</organism>
<dbReference type="Proteomes" id="UP000460751">
    <property type="component" value="Unassembled WGS sequence"/>
</dbReference>
<dbReference type="InterPro" id="IPR036291">
    <property type="entry name" value="NAD(P)-bd_dom_sf"/>
</dbReference>
<evidence type="ECO:0000259" key="4">
    <source>
        <dbReference type="Pfam" id="PF03446"/>
    </source>
</evidence>
<keyword evidence="7" id="KW-1185">Reference proteome</keyword>
<protein>
    <submittedName>
        <fullName evidence="6">NAD-binding protein</fullName>
    </submittedName>
</protein>
<accession>A0A9X4Y7U0</accession>
<dbReference type="InterPro" id="IPR015815">
    <property type="entry name" value="HIBADH-related"/>
</dbReference>
<keyword evidence="2" id="KW-0520">NAD</keyword>
<feature type="domain" description="3-hydroxyisobutyrate dehydrogenase-like NAD-binding" evidence="5">
    <location>
        <begin position="165"/>
        <end position="282"/>
    </location>
</feature>
<dbReference type="PANTHER" id="PTHR43580">
    <property type="entry name" value="OXIDOREDUCTASE GLYR1-RELATED"/>
    <property type="match status" value="1"/>
</dbReference>
<dbReference type="InterPro" id="IPR013328">
    <property type="entry name" value="6PGD_dom2"/>
</dbReference>
<reference evidence="6 7" key="1">
    <citation type="submission" date="2019-11" db="EMBL/GenBank/DDBJ databases">
        <title>Genome sequences of 17 halophilic strains isolated from different environments.</title>
        <authorList>
            <person name="Furrow R.E."/>
        </authorList>
    </citation>
    <scope>NUCLEOTIDE SEQUENCE [LARGE SCALE GENOMIC DNA]</scope>
    <source>
        <strain evidence="6 7">22507_15_FS</strain>
    </source>
</reference>
<keyword evidence="1" id="KW-0560">Oxidoreductase</keyword>
<evidence type="ECO:0000313" key="7">
    <source>
        <dbReference type="Proteomes" id="UP000460751"/>
    </source>
</evidence>
<dbReference type="OrthoDB" id="9786703at2"/>
<dbReference type="Pfam" id="PF14833">
    <property type="entry name" value="NAD_binding_11"/>
    <property type="match status" value="1"/>
</dbReference>
<dbReference type="Pfam" id="PF03446">
    <property type="entry name" value="NAD_binding_2"/>
    <property type="match status" value="1"/>
</dbReference>
<dbReference type="PIRSF" id="PIRSF000103">
    <property type="entry name" value="HIBADH"/>
    <property type="match status" value="1"/>
</dbReference>
<comment type="caution">
    <text evidence="6">The sequence shown here is derived from an EMBL/GenBank/DDBJ whole genome shotgun (WGS) entry which is preliminary data.</text>
</comment>
<evidence type="ECO:0000256" key="3">
    <source>
        <dbReference type="PIRSR" id="PIRSR000103-1"/>
    </source>
</evidence>
<evidence type="ECO:0000259" key="5">
    <source>
        <dbReference type="Pfam" id="PF14833"/>
    </source>
</evidence>
<dbReference type="EMBL" id="WMEX01000001">
    <property type="protein sequence ID" value="MYL25187.1"/>
    <property type="molecule type" value="Genomic_DNA"/>
</dbReference>
<sequence>MRIGFIGIGAMGNPMAKNLIDAGFDVTVWNRSGEKCQPLVAAGARQADSPAECATADVLITMLADDAALDAVLREHDLIGAMAAKTVHVNMATVSTATAVELAQRHASAGKAYVAAPVLGRPDLAAAAKLNIVAAGPADAIEQARPALGRIGAKVWPCGDEPVRANAIKLATNTMLVSAVESMAEATAMTAAHGIEPGDFLEIITSSIFSCPAYLGYAPAMEKRDYDNPQGFKLRLGAKDIDLALTAAHAGNVPMPMSATARERLAEAMAAGDGDKDLSVLAETARRRANV</sequence>
<evidence type="ECO:0000256" key="2">
    <source>
        <dbReference type="ARBA" id="ARBA00023027"/>
    </source>
</evidence>
<dbReference type="GO" id="GO:0051287">
    <property type="term" value="F:NAD binding"/>
    <property type="evidence" value="ECO:0007669"/>
    <property type="project" value="InterPro"/>
</dbReference>
<dbReference type="Gene3D" id="3.40.50.720">
    <property type="entry name" value="NAD(P)-binding Rossmann-like Domain"/>
    <property type="match status" value="1"/>
</dbReference>
<feature type="active site" evidence="3">
    <location>
        <position position="169"/>
    </location>
</feature>
<dbReference type="InterPro" id="IPR006115">
    <property type="entry name" value="6PGDH_NADP-bd"/>
</dbReference>
<dbReference type="InterPro" id="IPR051265">
    <property type="entry name" value="HIBADH-related_NP60_sf"/>
</dbReference>
<feature type="domain" description="6-phosphogluconate dehydrogenase NADP-binding" evidence="4">
    <location>
        <begin position="2"/>
        <end position="156"/>
    </location>
</feature>
<dbReference type="InterPro" id="IPR029154">
    <property type="entry name" value="HIBADH-like_NADP-bd"/>
</dbReference>
<dbReference type="PANTHER" id="PTHR43580:SF2">
    <property type="entry name" value="CYTOKINE-LIKE NUCLEAR FACTOR N-PAC"/>
    <property type="match status" value="1"/>
</dbReference>
<dbReference type="Gene3D" id="1.10.1040.10">
    <property type="entry name" value="N-(1-d-carboxylethyl)-l-norvaline Dehydrogenase, domain 2"/>
    <property type="match status" value="1"/>
</dbReference>
<dbReference type="AlphaFoldDB" id="A0A9X4Y7U0"/>
<evidence type="ECO:0000256" key="1">
    <source>
        <dbReference type="ARBA" id="ARBA00023002"/>
    </source>
</evidence>
<dbReference type="GO" id="GO:0016491">
    <property type="term" value="F:oxidoreductase activity"/>
    <property type="evidence" value="ECO:0007669"/>
    <property type="project" value="UniProtKB-KW"/>
</dbReference>
<dbReference type="SUPFAM" id="SSF48179">
    <property type="entry name" value="6-phosphogluconate dehydrogenase C-terminal domain-like"/>
    <property type="match status" value="1"/>
</dbReference>
<dbReference type="InterPro" id="IPR008927">
    <property type="entry name" value="6-PGluconate_DH-like_C_sf"/>
</dbReference>
<proteinExistence type="predicted"/>